<feature type="transmembrane region" description="Helical" evidence="8">
    <location>
        <begin position="213"/>
        <end position="236"/>
    </location>
</feature>
<evidence type="ECO:0000256" key="1">
    <source>
        <dbReference type="ARBA" id="ARBA00004651"/>
    </source>
</evidence>
<evidence type="ECO:0000256" key="2">
    <source>
        <dbReference type="ARBA" id="ARBA00009142"/>
    </source>
</evidence>
<accession>A0ABU7GAT9</accession>
<dbReference type="InterPro" id="IPR002781">
    <property type="entry name" value="TM_pro_TauE-like"/>
</dbReference>
<protein>
    <recommendedName>
        <fullName evidence="8">Probable membrane transporter protein</fullName>
    </recommendedName>
</protein>
<keyword evidence="3" id="KW-0813">Transport</keyword>
<keyword evidence="5 8" id="KW-0812">Transmembrane</keyword>
<evidence type="ECO:0000256" key="7">
    <source>
        <dbReference type="ARBA" id="ARBA00023136"/>
    </source>
</evidence>
<sequence>MITLLACLLVLLGAFVQYTIGFGLAVIAAPLLFQLSPVYVPGPMVIVALVVASLSAFEHRDSIAFGGLKAAIIGRIPGSVAGGLLLLWADLASLSFWLGLSVIIAVAISLFPIRIAPTPKRMAIAGVISGFMGTSSSIGGPPMALLLQHQQASYLRANLSAFFVASCIMSLAVQSSVGFMSLAHVYAALPLIPAALLGTFLGRRYGKRFPQRWIRTFSLSLCAISGGSAMLSYFLMP</sequence>
<feature type="transmembrane region" description="Helical" evidence="8">
    <location>
        <begin position="69"/>
        <end position="88"/>
    </location>
</feature>
<dbReference type="PANTHER" id="PTHR30269">
    <property type="entry name" value="TRANSMEMBRANE PROTEIN YFCA"/>
    <property type="match status" value="1"/>
</dbReference>
<dbReference type="Proteomes" id="UP001310248">
    <property type="component" value="Unassembled WGS sequence"/>
</dbReference>
<feature type="transmembrane region" description="Helical" evidence="8">
    <location>
        <begin position="38"/>
        <end position="57"/>
    </location>
</feature>
<evidence type="ECO:0000256" key="4">
    <source>
        <dbReference type="ARBA" id="ARBA00022475"/>
    </source>
</evidence>
<evidence type="ECO:0000313" key="9">
    <source>
        <dbReference type="EMBL" id="MEE1676277.1"/>
    </source>
</evidence>
<feature type="transmembrane region" description="Helical" evidence="8">
    <location>
        <begin position="179"/>
        <end position="201"/>
    </location>
</feature>
<evidence type="ECO:0000313" key="10">
    <source>
        <dbReference type="Proteomes" id="UP001310248"/>
    </source>
</evidence>
<dbReference type="RefSeq" id="WP_329776965.1">
    <property type="nucleotide sequence ID" value="NZ_JAYDYW010000019.1"/>
</dbReference>
<name>A0ABU7GAT9_9ALTE</name>
<evidence type="ECO:0000256" key="6">
    <source>
        <dbReference type="ARBA" id="ARBA00022989"/>
    </source>
</evidence>
<reference evidence="10" key="1">
    <citation type="submission" date="2023-07" db="EMBL/GenBank/DDBJ databases">
        <title>Draft genome sequence of Agarivorans aestuarii strain ZMCS4, a CAZymes producing bacteria isolated from the marine brown algae Clodostephus spongiosus.</title>
        <authorList>
            <person name="Lorente B."/>
            <person name="Cabral C."/>
            <person name="Frias J."/>
            <person name="Faria J."/>
            <person name="Toubarro D."/>
        </authorList>
    </citation>
    <scope>NUCLEOTIDE SEQUENCE [LARGE SCALE GENOMIC DNA]</scope>
    <source>
        <strain evidence="10">ZMCS4</strain>
    </source>
</reference>
<keyword evidence="7 8" id="KW-0472">Membrane</keyword>
<evidence type="ECO:0000256" key="3">
    <source>
        <dbReference type="ARBA" id="ARBA00022448"/>
    </source>
</evidence>
<organism evidence="9 10">
    <name type="scientific">Agarivorans aestuarii</name>
    <dbReference type="NCBI Taxonomy" id="1563703"/>
    <lineage>
        <taxon>Bacteria</taxon>
        <taxon>Pseudomonadati</taxon>
        <taxon>Pseudomonadota</taxon>
        <taxon>Gammaproteobacteria</taxon>
        <taxon>Alteromonadales</taxon>
        <taxon>Alteromonadaceae</taxon>
        <taxon>Agarivorans</taxon>
    </lineage>
</organism>
<feature type="transmembrane region" description="Helical" evidence="8">
    <location>
        <begin position="94"/>
        <end position="113"/>
    </location>
</feature>
<dbReference type="EMBL" id="JAYDYW010000019">
    <property type="protein sequence ID" value="MEE1676277.1"/>
    <property type="molecule type" value="Genomic_DNA"/>
</dbReference>
<comment type="subcellular location">
    <subcellularLocation>
        <location evidence="1 8">Cell membrane</location>
        <topology evidence="1 8">Multi-pass membrane protein</topology>
    </subcellularLocation>
</comment>
<dbReference type="InterPro" id="IPR052017">
    <property type="entry name" value="TSUP"/>
</dbReference>
<dbReference type="Pfam" id="PF01925">
    <property type="entry name" value="TauE"/>
    <property type="match status" value="1"/>
</dbReference>
<proteinExistence type="inferred from homology"/>
<dbReference type="PANTHER" id="PTHR30269:SF37">
    <property type="entry name" value="MEMBRANE TRANSPORTER PROTEIN"/>
    <property type="match status" value="1"/>
</dbReference>
<evidence type="ECO:0000256" key="5">
    <source>
        <dbReference type="ARBA" id="ARBA00022692"/>
    </source>
</evidence>
<evidence type="ECO:0000256" key="8">
    <source>
        <dbReference type="RuleBase" id="RU363041"/>
    </source>
</evidence>
<keyword evidence="6 8" id="KW-1133">Transmembrane helix</keyword>
<gene>
    <name evidence="9" type="ORF">SNR37_001609</name>
</gene>
<comment type="caution">
    <text evidence="9">The sequence shown here is derived from an EMBL/GenBank/DDBJ whole genome shotgun (WGS) entry which is preliminary data.</text>
</comment>
<keyword evidence="4 8" id="KW-1003">Cell membrane</keyword>
<keyword evidence="10" id="KW-1185">Reference proteome</keyword>
<comment type="similarity">
    <text evidence="2 8">Belongs to the 4-toluene sulfonate uptake permease (TSUP) (TC 2.A.102) family.</text>
</comment>